<dbReference type="InterPro" id="IPR018060">
    <property type="entry name" value="HTH_AraC"/>
</dbReference>
<dbReference type="SUPFAM" id="SSF46689">
    <property type="entry name" value="Homeodomain-like"/>
    <property type="match status" value="1"/>
</dbReference>
<dbReference type="PANTHER" id="PTHR43280">
    <property type="entry name" value="ARAC-FAMILY TRANSCRIPTIONAL REGULATOR"/>
    <property type="match status" value="1"/>
</dbReference>
<dbReference type="Pfam" id="PF02311">
    <property type="entry name" value="AraC_binding"/>
    <property type="match status" value="1"/>
</dbReference>
<protein>
    <submittedName>
        <fullName evidence="5">AraC family transcriptional regulator</fullName>
    </submittedName>
</protein>
<dbReference type="InterPro" id="IPR014710">
    <property type="entry name" value="RmlC-like_jellyroll"/>
</dbReference>
<sequence>MTPTPTYRLYGERTAETPGFWLHCETIRARSSRYRWEIRPHRHDDFFQILYLDAGGCQALLGTQEIAVTPPAVLTVPPRLRHGFRFTEDTEGLVITLLKSHLSIPQDRQSESLTAPQHLPLSPASPDAAYLVETLRRLSAEFADRRPNRDGLMAAYTGLLLQMIARLGQDRAPNGQAGEDRLDRLKGLIHRHFRDHRPVSFYAAELGLSLTHLNRLVRAATGEAPSDLIAAKLIDEAKRDLIFSRAPIQDISYRLGFSDPAYFSRFFTKRTGKPPLVWRREQQAKVGLES</sequence>
<keyword evidence="6" id="KW-1185">Reference proteome</keyword>
<evidence type="ECO:0000313" key="6">
    <source>
        <dbReference type="Proteomes" id="UP000216361"/>
    </source>
</evidence>
<dbReference type="InterPro" id="IPR047264">
    <property type="entry name" value="Cupin_HpaA-like_N"/>
</dbReference>
<dbReference type="InterPro" id="IPR009057">
    <property type="entry name" value="Homeodomain-like_sf"/>
</dbReference>
<dbReference type="InterPro" id="IPR003313">
    <property type="entry name" value="AraC-bd"/>
</dbReference>
<dbReference type="PANTHER" id="PTHR43280:SF32">
    <property type="entry name" value="TRANSCRIPTIONAL REGULATORY PROTEIN"/>
    <property type="match status" value="1"/>
</dbReference>
<dbReference type="Pfam" id="PF12833">
    <property type="entry name" value="HTH_18"/>
    <property type="match status" value="1"/>
</dbReference>
<reference evidence="5 6" key="1">
    <citation type="submission" date="2017-07" db="EMBL/GenBank/DDBJ databases">
        <title>Elstera cyanobacteriorum sp. nov., a novel bacterium isolated from cyanobacterial aggregates in a eutrophic lake.</title>
        <authorList>
            <person name="Cai H."/>
        </authorList>
    </citation>
    <scope>NUCLEOTIDE SEQUENCE [LARGE SCALE GENOMIC DNA]</scope>
    <source>
        <strain evidence="5 6">TH019</strain>
    </source>
</reference>
<evidence type="ECO:0000313" key="5">
    <source>
        <dbReference type="EMBL" id="OYQ21782.1"/>
    </source>
</evidence>
<dbReference type="SUPFAM" id="SSF51215">
    <property type="entry name" value="Regulatory protein AraC"/>
    <property type="match status" value="1"/>
</dbReference>
<dbReference type="OrthoDB" id="9814125at2"/>
<dbReference type="CDD" id="cd06999">
    <property type="entry name" value="cupin_HpaA-like_N"/>
    <property type="match status" value="1"/>
</dbReference>
<dbReference type="Gene3D" id="2.60.120.10">
    <property type="entry name" value="Jelly Rolls"/>
    <property type="match status" value="1"/>
</dbReference>
<organism evidence="5 6">
    <name type="scientific">Elstera cyanobacteriorum</name>
    <dbReference type="NCBI Taxonomy" id="2022747"/>
    <lineage>
        <taxon>Bacteria</taxon>
        <taxon>Pseudomonadati</taxon>
        <taxon>Pseudomonadota</taxon>
        <taxon>Alphaproteobacteria</taxon>
        <taxon>Rhodospirillales</taxon>
        <taxon>Rhodospirillaceae</taxon>
        <taxon>Elstera</taxon>
    </lineage>
</organism>
<dbReference type="PROSITE" id="PS01124">
    <property type="entry name" value="HTH_ARAC_FAMILY_2"/>
    <property type="match status" value="1"/>
</dbReference>
<dbReference type="EMBL" id="NOXS01000020">
    <property type="protein sequence ID" value="OYQ21782.1"/>
    <property type="molecule type" value="Genomic_DNA"/>
</dbReference>
<proteinExistence type="predicted"/>
<evidence type="ECO:0000256" key="1">
    <source>
        <dbReference type="ARBA" id="ARBA00023015"/>
    </source>
</evidence>
<comment type="caution">
    <text evidence="5">The sequence shown here is derived from an EMBL/GenBank/DDBJ whole genome shotgun (WGS) entry which is preliminary data.</text>
</comment>
<keyword evidence="3" id="KW-0804">Transcription</keyword>
<dbReference type="GO" id="GO:0003700">
    <property type="term" value="F:DNA-binding transcription factor activity"/>
    <property type="evidence" value="ECO:0007669"/>
    <property type="project" value="InterPro"/>
</dbReference>
<keyword evidence="1" id="KW-0805">Transcription regulation</keyword>
<dbReference type="GO" id="GO:0043565">
    <property type="term" value="F:sequence-specific DNA binding"/>
    <property type="evidence" value="ECO:0007669"/>
    <property type="project" value="InterPro"/>
</dbReference>
<keyword evidence="2" id="KW-0238">DNA-binding</keyword>
<evidence type="ECO:0000259" key="4">
    <source>
        <dbReference type="PROSITE" id="PS01124"/>
    </source>
</evidence>
<name>A0A255XXZ0_9PROT</name>
<gene>
    <name evidence="5" type="ORF">CHR90_01210</name>
</gene>
<dbReference type="Proteomes" id="UP000216361">
    <property type="component" value="Unassembled WGS sequence"/>
</dbReference>
<dbReference type="RefSeq" id="WP_094406973.1">
    <property type="nucleotide sequence ID" value="NZ_BMJZ01000011.1"/>
</dbReference>
<dbReference type="SMART" id="SM00342">
    <property type="entry name" value="HTH_ARAC"/>
    <property type="match status" value="1"/>
</dbReference>
<dbReference type="Gene3D" id="1.10.10.60">
    <property type="entry name" value="Homeodomain-like"/>
    <property type="match status" value="1"/>
</dbReference>
<accession>A0A255XXZ0</accession>
<dbReference type="InterPro" id="IPR037923">
    <property type="entry name" value="HTH-like"/>
</dbReference>
<dbReference type="AlphaFoldDB" id="A0A255XXZ0"/>
<feature type="domain" description="HTH araC/xylS-type" evidence="4">
    <location>
        <begin position="183"/>
        <end position="281"/>
    </location>
</feature>
<evidence type="ECO:0000256" key="3">
    <source>
        <dbReference type="ARBA" id="ARBA00023163"/>
    </source>
</evidence>
<evidence type="ECO:0000256" key="2">
    <source>
        <dbReference type="ARBA" id="ARBA00023125"/>
    </source>
</evidence>